<evidence type="ECO:0000313" key="4">
    <source>
        <dbReference type="Proteomes" id="UP000319514"/>
    </source>
</evidence>
<dbReference type="AlphaFoldDB" id="A0A542ZFE5"/>
<feature type="chain" id="PRO_5039444166" evidence="2">
    <location>
        <begin position="17"/>
        <end position="215"/>
    </location>
</feature>
<proteinExistence type="predicted"/>
<comment type="caution">
    <text evidence="3">The sequence shown here is derived from an EMBL/GenBank/DDBJ whole genome shotgun (WGS) entry which is preliminary data.</text>
</comment>
<sequence length="215" mass="22417">MHSAFALALTAALAPAAGDGGTTTFADWEMNDSSSSTVSDSGPNDLDGTVKGGVTSDGEVLTFDGKSGQVVVKGATKVPIGSRPVTVSARLKIDDVPGTDVGDYDIVRATPGGTFRLEVVARKQRKIAQALCFFNGSITKANLVAGPNLDDDAWHTLECTKTDNAVTLVVDGNQVSSKSVKVGNITLTKEPIYIGSKNGGDWFKGQLDWARIDLG</sequence>
<accession>A0A542ZFE5</accession>
<organism evidence="3 4">
    <name type="scientific">Oryzihumus leptocrescens</name>
    <dbReference type="NCBI Taxonomy" id="297536"/>
    <lineage>
        <taxon>Bacteria</taxon>
        <taxon>Bacillati</taxon>
        <taxon>Actinomycetota</taxon>
        <taxon>Actinomycetes</taxon>
        <taxon>Micrococcales</taxon>
        <taxon>Intrasporangiaceae</taxon>
        <taxon>Oryzihumus</taxon>
    </lineage>
</organism>
<feature type="signal peptide" evidence="2">
    <location>
        <begin position="1"/>
        <end position="16"/>
    </location>
</feature>
<feature type="region of interest" description="Disordered" evidence="1">
    <location>
        <begin position="24"/>
        <end position="51"/>
    </location>
</feature>
<reference evidence="3 4" key="1">
    <citation type="submission" date="2019-06" db="EMBL/GenBank/DDBJ databases">
        <title>Sequencing the genomes of 1000 actinobacteria strains.</title>
        <authorList>
            <person name="Klenk H.-P."/>
        </authorList>
    </citation>
    <scope>NUCLEOTIDE SEQUENCE [LARGE SCALE GENOMIC DNA]</scope>
    <source>
        <strain evidence="3 4">DSM 18082</strain>
    </source>
</reference>
<dbReference type="EMBL" id="VFOQ01000001">
    <property type="protein sequence ID" value="TQL59047.1"/>
    <property type="molecule type" value="Genomic_DNA"/>
</dbReference>
<evidence type="ECO:0000256" key="1">
    <source>
        <dbReference type="SAM" id="MobiDB-lite"/>
    </source>
</evidence>
<feature type="compositionally biased region" description="Low complexity" evidence="1">
    <location>
        <begin position="24"/>
        <end position="41"/>
    </location>
</feature>
<dbReference type="RefSeq" id="WP_141787116.1">
    <property type="nucleotide sequence ID" value="NZ_BAAAKX010000009.1"/>
</dbReference>
<protein>
    <submittedName>
        <fullName evidence="3">Concanavalin A-like lectin/glucanase superfamily protein</fullName>
    </submittedName>
</protein>
<gene>
    <name evidence="3" type="ORF">FB474_0393</name>
</gene>
<dbReference type="SUPFAM" id="SSF49899">
    <property type="entry name" value="Concanavalin A-like lectins/glucanases"/>
    <property type="match status" value="1"/>
</dbReference>
<keyword evidence="2" id="KW-0732">Signal</keyword>
<dbReference type="Proteomes" id="UP000319514">
    <property type="component" value="Unassembled WGS sequence"/>
</dbReference>
<keyword evidence="3" id="KW-0430">Lectin</keyword>
<evidence type="ECO:0000256" key="2">
    <source>
        <dbReference type="SAM" id="SignalP"/>
    </source>
</evidence>
<dbReference type="InterPro" id="IPR013320">
    <property type="entry name" value="ConA-like_dom_sf"/>
</dbReference>
<evidence type="ECO:0000313" key="3">
    <source>
        <dbReference type="EMBL" id="TQL59047.1"/>
    </source>
</evidence>
<dbReference type="GO" id="GO:0030246">
    <property type="term" value="F:carbohydrate binding"/>
    <property type="evidence" value="ECO:0007669"/>
    <property type="project" value="UniProtKB-KW"/>
</dbReference>
<dbReference type="Pfam" id="PF13385">
    <property type="entry name" value="Laminin_G_3"/>
    <property type="match status" value="1"/>
</dbReference>
<name>A0A542ZFE5_9MICO</name>
<dbReference type="OrthoDB" id="5190061at2"/>
<dbReference type="Gene3D" id="2.60.120.200">
    <property type="match status" value="1"/>
</dbReference>
<keyword evidence="4" id="KW-1185">Reference proteome</keyword>